<dbReference type="GO" id="GO:0035999">
    <property type="term" value="P:tetrahydrofolate interconversion"/>
    <property type="evidence" value="ECO:0007669"/>
    <property type="project" value="UniProtKB-UniRule"/>
</dbReference>
<dbReference type="SUPFAM" id="SSF53223">
    <property type="entry name" value="Aminoacid dehydrogenase-like, N-terminal domain"/>
    <property type="match status" value="1"/>
</dbReference>
<dbReference type="Gene3D" id="3.40.50.720">
    <property type="entry name" value="NAD(P)-binding Rossmann-like Domain"/>
    <property type="match status" value="1"/>
</dbReference>
<dbReference type="FunFam" id="3.40.50.720:FF:000094">
    <property type="entry name" value="Bifunctional protein FolD"/>
    <property type="match status" value="1"/>
</dbReference>
<dbReference type="InterPro" id="IPR020631">
    <property type="entry name" value="THF_DH/CycHdrlase_NAD-bd_dom"/>
</dbReference>
<evidence type="ECO:0000256" key="6">
    <source>
        <dbReference type="ARBA" id="ARBA00022801"/>
    </source>
</evidence>
<feature type="binding site" evidence="12">
    <location>
        <begin position="165"/>
        <end position="167"/>
    </location>
    <ligand>
        <name>NADP(+)</name>
        <dbReference type="ChEBI" id="CHEBI:58349"/>
    </ligand>
</feature>
<dbReference type="GO" id="GO:0004488">
    <property type="term" value="F:methylenetetrahydrofolate dehydrogenase (NADP+) activity"/>
    <property type="evidence" value="ECO:0007669"/>
    <property type="project" value="UniProtKB-UniRule"/>
</dbReference>
<evidence type="ECO:0000259" key="14">
    <source>
        <dbReference type="Pfam" id="PF02882"/>
    </source>
</evidence>
<evidence type="ECO:0000256" key="11">
    <source>
        <dbReference type="ARBA" id="ARBA00023268"/>
    </source>
</evidence>
<dbReference type="EC" id="1.5.1.5" evidence="12"/>
<dbReference type="PANTHER" id="PTHR48099">
    <property type="entry name" value="C-1-TETRAHYDROFOLATE SYNTHASE, CYTOPLASMIC-RELATED"/>
    <property type="match status" value="1"/>
</dbReference>
<evidence type="ECO:0000256" key="9">
    <source>
        <dbReference type="ARBA" id="ARBA00023102"/>
    </source>
</evidence>
<feature type="binding site" evidence="12">
    <location>
        <position position="231"/>
    </location>
    <ligand>
        <name>NADP(+)</name>
        <dbReference type="ChEBI" id="CHEBI:58349"/>
    </ligand>
</feature>
<feature type="domain" description="Tetrahydrofolate dehydrogenase/cyclohydrolase NAD(P)-binding" evidence="14">
    <location>
        <begin position="139"/>
        <end position="280"/>
    </location>
</feature>
<keyword evidence="7 12" id="KW-0521">NADP</keyword>
<evidence type="ECO:0000256" key="8">
    <source>
        <dbReference type="ARBA" id="ARBA00023002"/>
    </source>
</evidence>
<keyword evidence="9 12" id="KW-0368">Histidine biosynthesis</keyword>
<organism evidence="15 16">
    <name type="scientific">Clostridium isatidis</name>
    <dbReference type="NCBI Taxonomy" id="182773"/>
    <lineage>
        <taxon>Bacteria</taxon>
        <taxon>Bacillati</taxon>
        <taxon>Bacillota</taxon>
        <taxon>Clostridia</taxon>
        <taxon>Eubacteriales</taxon>
        <taxon>Clostridiaceae</taxon>
        <taxon>Clostridium</taxon>
    </lineage>
</organism>
<dbReference type="Pfam" id="PF00763">
    <property type="entry name" value="THF_DHG_CYH"/>
    <property type="match status" value="1"/>
</dbReference>
<comment type="function">
    <text evidence="12">Catalyzes the oxidation of 5,10-methylenetetrahydrofolate to 5,10-methenyltetrahydrofolate and then the hydrolysis of 5,10-methenyltetrahydrofolate to 10-formyltetrahydrofolate.</text>
</comment>
<dbReference type="Proteomes" id="UP000264883">
    <property type="component" value="Chromosome"/>
</dbReference>
<evidence type="ECO:0000259" key="13">
    <source>
        <dbReference type="Pfam" id="PF00763"/>
    </source>
</evidence>
<comment type="caution">
    <text evidence="12">Lacks conserved residue(s) required for the propagation of feature annotation.</text>
</comment>
<dbReference type="GO" id="GO:0000105">
    <property type="term" value="P:L-histidine biosynthetic process"/>
    <property type="evidence" value="ECO:0007669"/>
    <property type="project" value="UniProtKB-KW"/>
</dbReference>
<dbReference type="KEGG" id="cia:BEN51_04100"/>
<proteinExistence type="inferred from homology"/>
<keyword evidence="11 12" id="KW-0511">Multifunctional enzyme</keyword>
<accession>A0A343JAY1</accession>
<dbReference type="UniPathway" id="UPA00193"/>
<dbReference type="InterPro" id="IPR046346">
    <property type="entry name" value="Aminoacid_DH-like_N_sf"/>
</dbReference>
<comment type="catalytic activity">
    <reaction evidence="12">
        <text>(6R)-5,10-methenyltetrahydrofolate + H2O = (6R)-10-formyltetrahydrofolate + H(+)</text>
        <dbReference type="Rhea" id="RHEA:23700"/>
        <dbReference type="ChEBI" id="CHEBI:15377"/>
        <dbReference type="ChEBI" id="CHEBI:15378"/>
        <dbReference type="ChEBI" id="CHEBI:57455"/>
        <dbReference type="ChEBI" id="CHEBI:195366"/>
        <dbReference type="EC" id="3.5.4.9"/>
    </reaction>
</comment>
<dbReference type="InterPro" id="IPR036291">
    <property type="entry name" value="NAD(P)-bd_dom_sf"/>
</dbReference>
<comment type="catalytic activity">
    <reaction evidence="12">
        <text>(6R)-5,10-methylene-5,6,7,8-tetrahydrofolate + NADP(+) = (6R)-5,10-methenyltetrahydrofolate + NADPH</text>
        <dbReference type="Rhea" id="RHEA:22812"/>
        <dbReference type="ChEBI" id="CHEBI:15636"/>
        <dbReference type="ChEBI" id="CHEBI:57455"/>
        <dbReference type="ChEBI" id="CHEBI:57783"/>
        <dbReference type="ChEBI" id="CHEBI:58349"/>
        <dbReference type="EC" id="1.5.1.5"/>
    </reaction>
</comment>
<dbReference type="EMBL" id="CP016786">
    <property type="protein sequence ID" value="ASW42689.1"/>
    <property type="molecule type" value="Genomic_DNA"/>
</dbReference>
<evidence type="ECO:0000256" key="3">
    <source>
        <dbReference type="ARBA" id="ARBA00022563"/>
    </source>
</evidence>
<keyword evidence="4 12" id="KW-0028">Amino-acid biosynthesis</keyword>
<dbReference type="NCBIfam" id="NF010769">
    <property type="entry name" value="PRK14172.1"/>
    <property type="match status" value="1"/>
</dbReference>
<dbReference type="GO" id="GO:0004477">
    <property type="term" value="F:methenyltetrahydrofolate cyclohydrolase activity"/>
    <property type="evidence" value="ECO:0007669"/>
    <property type="project" value="UniProtKB-UniRule"/>
</dbReference>
<dbReference type="Pfam" id="PF02882">
    <property type="entry name" value="THF_DHG_CYH_C"/>
    <property type="match status" value="1"/>
</dbReference>
<comment type="pathway">
    <text evidence="1 12">One-carbon metabolism; tetrahydrofolate interconversion.</text>
</comment>
<evidence type="ECO:0000313" key="16">
    <source>
        <dbReference type="Proteomes" id="UP000264883"/>
    </source>
</evidence>
<evidence type="ECO:0000256" key="7">
    <source>
        <dbReference type="ARBA" id="ARBA00022857"/>
    </source>
</evidence>
<keyword evidence="10 12" id="KW-0486">Methionine biosynthesis</keyword>
<keyword evidence="16" id="KW-1185">Reference proteome</keyword>
<evidence type="ECO:0000256" key="10">
    <source>
        <dbReference type="ARBA" id="ARBA00023167"/>
    </source>
</evidence>
<dbReference type="Gene3D" id="3.40.50.10860">
    <property type="entry name" value="Leucine Dehydrogenase, chain A, domain 1"/>
    <property type="match status" value="1"/>
</dbReference>
<comment type="subunit">
    <text evidence="2 12">Homodimer.</text>
</comment>
<dbReference type="OrthoDB" id="9803580at2"/>
<keyword evidence="8 12" id="KW-0560">Oxidoreductase</keyword>
<dbReference type="GO" id="GO:0005829">
    <property type="term" value="C:cytosol"/>
    <property type="evidence" value="ECO:0007669"/>
    <property type="project" value="TreeGrafter"/>
</dbReference>
<dbReference type="AlphaFoldDB" id="A0A343JAY1"/>
<feature type="domain" description="Tetrahydrofolate dehydrogenase/cyclohydrolase catalytic" evidence="13">
    <location>
        <begin position="5"/>
        <end position="120"/>
    </location>
</feature>
<dbReference type="HAMAP" id="MF_01576">
    <property type="entry name" value="THF_DHG_CYH"/>
    <property type="match status" value="1"/>
</dbReference>
<dbReference type="EC" id="3.5.4.9" evidence="12"/>
<sequence>MDNIIDGRLIASKIKEEIREFVRLRKENNKREPMITSILIGKDEGSIYYINSQEKIALSLGCKFKKILLEEDIEEEHLINIIEELNNDEEVDGIIVQLPLPQRLNEKKIVNTISPKKDIDCLTYINQGKLFAGEGEIIPCTPKSVLSLLEKSDVNLEGKNVTVIGRSNIVGKPVAQLMLSKNATVTICHSKTQTLKEITRKADIVIVAIGKPKFLTKEYVKEGAIVIDVGTSSLNGKITGDVDFEEVSKIAKLITKVPGGVGALTTTLLIKNACEALERNENENTNCNGVK</sequence>
<dbReference type="PANTHER" id="PTHR48099:SF5">
    <property type="entry name" value="C-1-TETRAHYDROFOLATE SYNTHASE, CYTOPLASMIC"/>
    <property type="match status" value="1"/>
</dbReference>
<protein>
    <recommendedName>
        <fullName evidence="12">Bifunctional protein FolD</fullName>
    </recommendedName>
    <domain>
        <recommendedName>
            <fullName evidence="12">Methylenetetrahydrofolate dehydrogenase</fullName>
            <ecNumber evidence="12">1.5.1.5</ecNumber>
        </recommendedName>
    </domain>
    <domain>
        <recommendedName>
            <fullName evidence="12">Methenyltetrahydrofolate cyclohydrolase</fullName>
            <ecNumber evidence="12">3.5.4.9</ecNumber>
        </recommendedName>
    </domain>
</protein>
<dbReference type="SUPFAM" id="SSF51735">
    <property type="entry name" value="NAD(P)-binding Rossmann-fold domains"/>
    <property type="match status" value="1"/>
</dbReference>
<dbReference type="PRINTS" id="PR00085">
    <property type="entry name" value="THFDHDRGNASE"/>
</dbReference>
<evidence type="ECO:0000256" key="2">
    <source>
        <dbReference type="ARBA" id="ARBA00011738"/>
    </source>
</evidence>
<dbReference type="FunFam" id="3.40.50.10860:FF:000005">
    <property type="entry name" value="C-1-tetrahydrofolate synthase, cytoplasmic, putative"/>
    <property type="match status" value="1"/>
</dbReference>
<dbReference type="InterPro" id="IPR000672">
    <property type="entry name" value="THF_DH/CycHdrlase"/>
</dbReference>
<dbReference type="InterPro" id="IPR020630">
    <property type="entry name" value="THF_DH/CycHdrlase_cat_dom"/>
</dbReference>
<dbReference type="GO" id="GO:0009086">
    <property type="term" value="P:methionine biosynthetic process"/>
    <property type="evidence" value="ECO:0007669"/>
    <property type="project" value="UniProtKB-KW"/>
</dbReference>
<evidence type="ECO:0000256" key="12">
    <source>
        <dbReference type="HAMAP-Rule" id="MF_01576"/>
    </source>
</evidence>
<evidence type="ECO:0000313" key="15">
    <source>
        <dbReference type="EMBL" id="ASW42689.1"/>
    </source>
</evidence>
<dbReference type="CDD" id="cd01080">
    <property type="entry name" value="NAD_bind_m-THF_DH_Cyclohyd"/>
    <property type="match status" value="1"/>
</dbReference>
<reference evidence="15 16" key="1">
    <citation type="submission" date="2016-08" db="EMBL/GenBank/DDBJ databases">
        <title>Complete Genome Sequence Of The Indigo Reducing Clostridium isatidis DSM15098.</title>
        <authorList>
            <person name="Little G.T."/>
            <person name="Minton N.P."/>
        </authorList>
    </citation>
    <scope>NUCLEOTIDE SEQUENCE [LARGE SCALE GENOMIC DNA]</scope>
    <source>
        <strain evidence="15 16">DSM 15098</strain>
    </source>
</reference>
<evidence type="ECO:0000256" key="4">
    <source>
        <dbReference type="ARBA" id="ARBA00022605"/>
    </source>
</evidence>
<comment type="similarity">
    <text evidence="12">Belongs to the tetrahydrofolate dehydrogenase/cyclohydrolase family.</text>
</comment>
<evidence type="ECO:0000256" key="5">
    <source>
        <dbReference type="ARBA" id="ARBA00022755"/>
    </source>
</evidence>
<keyword evidence="3 12" id="KW-0554">One-carbon metabolism</keyword>
<keyword evidence="5 12" id="KW-0658">Purine biosynthesis</keyword>
<evidence type="ECO:0000256" key="1">
    <source>
        <dbReference type="ARBA" id="ARBA00004777"/>
    </source>
</evidence>
<dbReference type="RefSeq" id="WP_119864823.1">
    <property type="nucleotide sequence ID" value="NZ_CP016786.1"/>
</dbReference>
<dbReference type="GO" id="GO:0006164">
    <property type="term" value="P:purine nucleotide biosynthetic process"/>
    <property type="evidence" value="ECO:0007669"/>
    <property type="project" value="UniProtKB-KW"/>
</dbReference>
<gene>
    <name evidence="12" type="primary">folD</name>
    <name evidence="15" type="ORF">BEN51_04100</name>
</gene>
<keyword evidence="6 12" id="KW-0378">Hydrolase</keyword>
<name>A0A343JAY1_9CLOT</name>